<keyword evidence="2" id="KW-0862">Zinc</keyword>
<dbReference type="GO" id="GO:0046872">
    <property type="term" value="F:metal ion binding"/>
    <property type="evidence" value="ECO:0007669"/>
    <property type="project" value="UniProtKB-KW"/>
</dbReference>
<dbReference type="Proteomes" id="UP001054837">
    <property type="component" value="Unassembled WGS sequence"/>
</dbReference>
<dbReference type="EMBL" id="BPLQ01012352">
    <property type="protein sequence ID" value="GIY64841.1"/>
    <property type="molecule type" value="Genomic_DNA"/>
</dbReference>
<reference evidence="3 4" key="1">
    <citation type="submission" date="2021-06" db="EMBL/GenBank/DDBJ databases">
        <title>Caerostris darwini draft genome.</title>
        <authorList>
            <person name="Kono N."/>
            <person name="Arakawa K."/>
        </authorList>
    </citation>
    <scope>NUCLEOTIDE SEQUENCE [LARGE SCALE GENOMIC DNA]</scope>
</reference>
<dbReference type="InterPro" id="IPR001952">
    <property type="entry name" value="Alkaline_phosphatase"/>
</dbReference>
<accession>A0AAV4V3Z4</accession>
<protein>
    <recommendedName>
        <fullName evidence="1">alkaline phosphatase</fullName>
        <ecNumber evidence="1">3.1.3.1</ecNumber>
    </recommendedName>
</protein>
<sequence length="171" mass="19449">MSLVPGIFILGFCNGVDEKPSDVDNMPYTTLLYANGPGYNHNFPNGRENLTTVNTEDKNFIQQSAVPRRWDSHGGEDVPVYAHGPMAHLFRGVFEQTYVPHALAFASCIGPQRDDCERRRQSYHRQLIECPSPHTVEEDMNSSADWVVSTKWYIVVHSCLMCLLVLIYERT</sequence>
<dbReference type="InterPro" id="IPR017850">
    <property type="entry name" value="Alkaline_phosphatase_core_sf"/>
</dbReference>
<dbReference type="PANTHER" id="PTHR11596">
    <property type="entry name" value="ALKALINE PHOSPHATASE"/>
    <property type="match status" value="1"/>
</dbReference>
<dbReference type="AlphaFoldDB" id="A0AAV4V3Z4"/>
<dbReference type="Pfam" id="PF00245">
    <property type="entry name" value="Alk_phosphatase"/>
    <property type="match status" value="1"/>
</dbReference>
<evidence type="ECO:0000256" key="1">
    <source>
        <dbReference type="ARBA" id="ARBA00012647"/>
    </source>
</evidence>
<feature type="binding site" evidence="2">
    <location>
        <position position="73"/>
    </location>
    <ligand>
        <name>Zn(2+)</name>
        <dbReference type="ChEBI" id="CHEBI:29105"/>
        <label>2</label>
    </ligand>
</feature>
<evidence type="ECO:0000313" key="4">
    <source>
        <dbReference type="Proteomes" id="UP001054837"/>
    </source>
</evidence>
<comment type="caution">
    <text evidence="3">The sequence shown here is derived from an EMBL/GenBank/DDBJ whole genome shotgun (WGS) entry which is preliminary data.</text>
</comment>
<comment type="cofactor">
    <cofactor evidence="2">
        <name>Zn(2+)</name>
        <dbReference type="ChEBI" id="CHEBI:29105"/>
    </cofactor>
    <text evidence="2">Binds 2 Zn(2+) ions.</text>
</comment>
<evidence type="ECO:0000313" key="3">
    <source>
        <dbReference type="EMBL" id="GIY64841.1"/>
    </source>
</evidence>
<dbReference type="Gene3D" id="3.40.720.10">
    <property type="entry name" value="Alkaline Phosphatase, subunit A"/>
    <property type="match status" value="1"/>
</dbReference>
<keyword evidence="4" id="KW-1185">Reference proteome</keyword>
<keyword evidence="2" id="KW-0479">Metal-binding</keyword>
<gene>
    <name evidence="3" type="primary">ALPL</name>
    <name evidence="3" type="ORF">CDAR_85961</name>
</gene>
<proteinExistence type="predicted"/>
<dbReference type="GO" id="GO:0004035">
    <property type="term" value="F:alkaline phosphatase activity"/>
    <property type="evidence" value="ECO:0007669"/>
    <property type="project" value="UniProtKB-EC"/>
</dbReference>
<name>A0AAV4V3Z4_9ARAC</name>
<dbReference type="EC" id="3.1.3.1" evidence="1"/>
<dbReference type="SUPFAM" id="SSF53649">
    <property type="entry name" value="Alkaline phosphatase-like"/>
    <property type="match status" value="1"/>
</dbReference>
<dbReference type="PANTHER" id="PTHR11596:SF91">
    <property type="entry name" value="ALKALINE PHOSPHATASE-RELATED"/>
    <property type="match status" value="1"/>
</dbReference>
<organism evidence="3 4">
    <name type="scientific">Caerostris darwini</name>
    <dbReference type="NCBI Taxonomy" id="1538125"/>
    <lineage>
        <taxon>Eukaryota</taxon>
        <taxon>Metazoa</taxon>
        <taxon>Ecdysozoa</taxon>
        <taxon>Arthropoda</taxon>
        <taxon>Chelicerata</taxon>
        <taxon>Arachnida</taxon>
        <taxon>Araneae</taxon>
        <taxon>Araneomorphae</taxon>
        <taxon>Entelegynae</taxon>
        <taxon>Araneoidea</taxon>
        <taxon>Araneidae</taxon>
        <taxon>Caerostris</taxon>
    </lineage>
</organism>
<evidence type="ECO:0000256" key="2">
    <source>
        <dbReference type="PIRSR" id="PIRSR601952-2"/>
    </source>
</evidence>